<comment type="subcellular location">
    <subcellularLocation>
        <location evidence="1">Cytoplasm</location>
    </subcellularLocation>
</comment>
<dbReference type="GO" id="GO:0032259">
    <property type="term" value="P:methylation"/>
    <property type="evidence" value="ECO:0007669"/>
    <property type="project" value="UniProtKB-KW"/>
</dbReference>
<comment type="similarity">
    <text evidence="2 7">Belongs to the methyltransferase superfamily. L-isoaspartyl/D-aspartyl protein methyltransferase family.</text>
</comment>
<evidence type="ECO:0000256" key="2">
    <source>
        <dbReference type="ARBA" id="ARBA00005369"/>
    </source>
</evidence>
<accession>A0A7S3JU62</accession>
<dbReference type="Gene3D" id="3.40.50.150">
    <property type="entry name" value="Vaccinia Virus protein VP39"/>
    <property type="match status" value="1"/>
</dbReference>
<dbReference type="Pfam" id="PF01135">
    <property type="entry name" value="PCMT"/>
    <property type="match status" value="1"/>
</dbReference>
<dbReference type="EC" id="2.1.1.77" evidence="7"/>
<dbReference type="SUPFAM" id="SSF53335">
    <property type="entry name" value="S-adenosyl-L-methionine-dependent methyltransferases"/>
    <property type="match status" value="1"/>
</dbReference>
<evidence type="ECO:0000256" key="8">
    <source>
        <dbReference type="SAM" id="Coils"/>
    </source>
</evidence>
<evidence type="ECO:0000256" key="6">
    <source>
        <dbReference type="ARBA" id="ARBA00022691"/>
    </source>
</evidence>
<name>A0A7S3JU62_9STRA</name>
<evidence type="ECO:0000256" key="3">
    <source>
        <dbReference type="ARBA" id="ARBA00022490"/>
    </source>
</evidence>
<dbReference type="GO" id="GO:0004719">
    <property type="term" value="F:protein-L-isoaspartate (D-aspartate) O-methyltransferase activity"/>
    <property type="evidence" value="ECO:0007669"/>
    <property type="project" value="UniProtKB-UniRule"/>
</dbReference>
<dbReference type="PANTHER" id="PTHR11579">
    <property type="entry name" value="PROTEIN-L-ISOASPARTATE O-METHYLTRANSFERASE"/>
    <property type="match status" value="1"/>
</dbReference>
<sequence length="256" mass="28203">MKCSIIKRTFIYYSTIRTVVFGWTSSSMTNEGLVNNLIRDGVVSSESVANVLRRLDRREFAKTLASPLTQRSVQEAYRDSPLPITDGSTISAPHMLARALELLLPVLIDKKNVRVLDVGSGSGYLTAGLALLGGEGTIAYGIEHSESLVKFAETNINNLQDKQLKQELESRVHFFKSDGWEGLPDKAPFDAIHCGAAAATVPDALLNQLARGGRLIIPVGHRDDAQQLVQIDKLQDDTLQLTRLFGVRYVELVQKK</sequence>
<evidence type="ECO:0000256" key="5">
    <source>
        <dbReference type="ARBA" id="ARBA00022679"/>
    </source>
</evidence>
<dbReference type="NCBIfam" id="TIGR00080">
    <property type="entry name" value="pimt"/>
    <property type="match status" value="1"/>
</dbReference>
<comment type="catalytic activity">
    <reaction evidence="7">
        <text>[protein]-L-isoaspartate + S-adenosyl-L-methionine = [protein]-L-isoaspartate alpha-methyl ester + S-adenosyl-L-homocysteine</text>
        <dbReference type="Rhea" id="RHEA:12705"/>
        <dbReference type="Rhea" id="RHEA-COMP:12143"/>
        <dbReference type="Rhea" id="RHEA-COMP:12144"/>
        <dbReference type="ChEBI" id="CHEBI:57856"/>
        <dbReference type="ChEBI" id="CHEBI:59789"/>
        <dbReference type="ChEBI" id="CHEBI:90596"/>
        <dbReference type="ChEBI" id="CHEBI:90598"/>
        <dbReference type="EC" id="2.1.1.77"/>
    </reaction>
</comment>
<evidence type="ECO:0000256" key="4">
    <source>
        <dbReference type="ARBA" id="ARBA00022603"/>
    </source>
</evidence>
<keyword evidence="4 7" id="KW-0489">Methyltransferase</keyword>
<dbReference type="PANTHER" id="PTHR11579:SF0">
    <property type="entry name" value="PROTEIN-L-ISOASPARTATE(D-ASPARTATE) O-METHYLTRANSFERASE"/>
    <property type="match status" value="1"/>
</dbReference>
<dbReference type="GO" id="GO:0005737">
    <property type="term" value="C:cytoplasm"/>
    <property type="evidence" value="ECO:0007669"/>
    <property type="project" value="UniProtKB-SubCell"/>
</dbReference>
<evidence type="ECO:0000256" key="7">
    <source>
        <dbReference type="RuleBase" id="RU003802"/>
    </source>
</evidence>
<dbReference type="AlphaFoldDB" id="A0A7S3JU62"/>
<evidence type="ECO:0000256" key="1">
    <source>
        <dbReference type="ARBA" id="ARBA00004496"/>
    </source>
</evidence>
<feature type="coiled-coil region" evidence="8">
    <location>
        <begin position="142"/>
        <end position="169"/>
    </location>
</feature>
<keyword evidence="3" id="KW-0963">Cytoplasm</keyword>
<keyword evidence="8" id="KW-0175">Coiled coil</keyword>
<reference evidence="9" key="1">
    <citation type="submission" date="2021-01" db="EMBL/GenBank/DDBJ databases">
        <authorList>
            <person name="Corre E."/>
            <person name="Pelletier E."/>
            <person name="Niang G."/>
            <person name="Scheremetjew M."/>
            <person name="Finn R."/>
            <person name="Kale V."/>
            <person name="Holt S."/>
            <person name="Cochrane G."/>
            <person name="Meng A."/>
            <person name="Brown T."/>
            <person name="Cohen L."/>
        </authorList>
    </citation>
    <scope>NUCLEOTIDE SEQUENCE</scope>
    <source>
        <strain evidence="9">CCMP1510</strain>
    </source>
</reference>
<dbReference type="EMBL" id="HBIJ01004992">
    <property type="protein sequence ID" value="CAE0362766.1"/>
    <property type="molecule type" value="Transcribed_RNA"/>
</dbReference>
<dbReference type="InterPro" id="IPR000682">
    <property type="entry name" value="PCMT"/>
</dbReference>
<dbReference type="InterPro" id="IPR029063">
    <property type="entry name" value="SAM-dependent_MTases_sf"/>
</dbReference>
<dbReference type="CDD" id="cd02440">
    <property type="entry name" value="AdoMet_MTases"/>
    <property type="match status" value="1"/>
</dbReference>
<keyword evidence="5 7" id="KW-0808">Transferase</keyword>
<keyword evidence="6 7" id="KW-0949">S-adenosyl-L-methionine</keyword>
<protein>
    <recommendedName>
        <fullName evidence="7">Protein-L-isoaspartate O-methyltransferase</fullName>
        <ecNumber evidence="7">2.1.1.77</ecNumber>
    </recommendedName>
</protein>
<dbReference type="PROSITE" id="PS01279">
    <property type="entry name" value="PCMT"/>
    <property type="match status" value="1"/>
</dbReference>
<organism evidence="9">
    <name type="scientific">Aureoumbra lagunensis</name>
    <dbReference type="NCBI Taxonomy" id="44058"/>
    <lineage>
        <taxon>Eukaryota</taxon>
        <taxon>Sar</taxon>
        <taxon>Stramenopiles</taxon>
        <taxon>Ochrophyta</taxon>
        <taxon>Pelagophyceae</taxon>
        <taxon>Pelagomonadales</taxon>
        <taxon>Aureoumbra</taxon>
    </lineage>
</organism>
<gene>
    <name evidence="9" type="ORF">ALAG00032_LOCUS3507</name>
</gene>
<proteinExistence type="inferred from homology"/>
<evidence type="ECO:0000313" key="9">
    <source>
        <dbReference type="EMBL" id="CAE0362766.1"/>
    </source>
</evidence>